<proteinExistence type="predicted"/>
<dbReference type="InterPro" id="IPR011701">
    <property type="entry name" value="MFS"/>
</dbReference>
<dbReference type="PROSITE" id="PS00216">
    <property type="entry name" value="SUGAR_TRANSPORT_1"/>
    <property type="match status" value="1"/>
</dbReference>
<evidence type="ECO:0000256" key="6">
    <source>
        <dbReference type="SAM" id="Phobius"/>
    </source>
</evidence>
<evidence type="ECO:0000256" key="4">
    <source>
        <dbReference type="ARBA" id="ARBA00023136"/>
    </source>
</evidence>
<keyword evidence="3 6" id="KW-1133">Transmembrane helix</keyword>
<dbReference type="Gene3D" id="1.20.1250.20">
    <property type="entry name" value="MFS general substrate transporter like domains"/>
    <property type="match status" value="1"/>
</dbReference>
<dbReference type="InterPro" id="IPR036259">
    <property type="entry name" value="MFS_trans_sf"/>
</dbReference>
<feature type="region of interest" description="Disordered" evidence="5">
    <location>
        <begin position="130"/>
        <end position="155"/>
    </location>
</feature>
<dbReference type="InterPro" id="IPR005829">
    <property type="entry name" value="Sugar_transporter_CS"/>
</dbReference>
<dbReference type="GeneID" id="97407144"/>
<evidence type="ECO:0000256" key="3">
    <source>
        <dbReference type="ARBA" id="ARBA00022989"/>
    </source>
</evidence>
<protein>
    <recommendedName>
        <fullName evidence="7">Major facilitator superfamily (MFS) profile domain-containing protein</fullName>
    </recommendedName>
</protein>
<keyword evidence="4 6" id="KW-0472">Membrane</keyword>
<sequence>MPQPCCPAPHPRRLPPPSRGGAFALQTSVFVLPAASSAPTPLYAGYQPQWRFSALTLTTVFSTYALALLAALLVVGTLSDHLGRRPVLAGVLLAEAVSMTVFTTAQGVTELIAAKVVEGLATSVAASAAGAPCSTSSTPGTVAGPRSPTAPPVPS</sequence>
<dbReference type="SUPFAM" id="SSF103473">
    <property type="entry name" value="MFS general substrate transporter"/>
    <property type="match status" value="1"/>
</dbReference>
<dbReference type="RefSeq" id="WP_006381855.1">
    <property type="nucleotide sequence ID" value="NZ_AEJB01000533.1"/>
</dbReference>
<evidence type="ECO:0000313" key="8">
    <source>
        <dbReference type="EMBL" id="ELP63195.1"/>
    </source>
</evidence>
<dbReference type="AlphaFoldDB" id="L7EXT7"/>
<comment type="caution">
    <text evidence="8">The sequence shown here is derived from an EMBL/GenBank/DDBJ whole genome shotgun (WGS) entry which is preliminary data.</text>
</comment>
<keyword evidence="9" id="KW-1185">Reference proteome</keyword>
<keyword evidence="2 6" id="KW-0812">Transmembrane</keyword>
<evidence type="ECO:0000256" key="2">
    <source>
        <dbReference type="ARBA" id="ARBA00022692"/>
    </source>
</evidence>
<dbReference type="GO" id="GO:0005886">
    <property type="term" value="C:plasma membrane"/>
    <property type="evidence" value="ECO:0007669"/>
    <property type="project" value="UniProtKB-SubCell"/>
</dbReference>
<accession>L7EXT7</accession>
<evidence type="ECO:0000313" key="9">
    <source>
        <dbReference type="Proteomes" id="UP000010931"/>
    </source>
</evidence>
<dbReference type="PATRIC" id="fig|698760.3.peg.7903"/>
<organism evidence="8 9">
    <name type="scientific">Streptomyces turgidiscabies (strain Car8)</name>
    <dbReference type="NCBI Taxonomy" id="698760"/>
    <lineage>
        <taxon>Bacteria</taxon>
        <taxon>Bacillati</taxon>
        <taxon>Actinomycetota</taxon>
        <taxon>Actinomycetes</taxon>
        <taxon>Kitasatosporales</taxon>
        <taxon>Streptomycetaceae</taxon>
        <taxon>Streptomyces</taxon>
    </lineage>
</organism>
<comment type="subcellular location">
    <subcellularLocation>
        <location evidence="1">Cell membrane</location>
        <topology evidence="1">Multi-pass membrane protein</topology>
    </subcellularLocation>
</comment>
<evidence type="ECO:0000256" key="1">
    <source>
        <dbReference type="ARBA" id="ARBA00004651"/>
    </source>
</evidence>
<feature type="transmembrane region" description="Helical" evidence="6">
    <location>
        <begin position="53"/>
        <end position="75"/>
    </location>
</feature>
<name>L7EXT7_STRT8</name>
<evidence type="ECO:0000259" key="7">
    <source>
        <dbReference type="PROSITE" id="PS50850"/>
    </source>
</evidence>
<dbReference type="PROSITE" id="PS50850">
    <property type="entry name" value="MFS"/>
    <property type="match status" value="1"/>
</dbReference>
<dbReference type="STRING" id="85558.T45_05137"/>
<dbReference type="Proteomes" id="UP000010931">
    <property type="component" value="Unassembled WGS sequence"/>
</dbReference>
<dbReference type="InterPro" id="IPR020846">
    <property type="entry name" value="MFS_dom"/>
</dbReference>
<gene>
    <name evidence="8" type="ORF">STRTUCAR8_00538</name>
</gene>
<feature type="domain" description="Major facilitator superfamily (MFS) profile" evidence="7">
    <location>
        <begin position="21"/>
        <end position="155"/>
    </location>
</feature>
<dbReference type="EMBL" id="AEJB01000533">
    <property type="protein sequence ID" value="ELP63195.1"/>
    <property type="molecule type" value="Genomic_DNA"/>
</dbReference>
<dbReference type="Pfam" id="PF07690">
    <property type="entry name" value="MFS_1"/>
    <property type="match status" value="1"/>
</dbReference>
<evidence type="ECO:0000256" key="5">
    <source>
        <dbReference type="SAM" id="MobiDB-lite"/>
    </source>
</evidence>
<dbReference type="GO" id="GO:0022857">
    <property type="term" value="F:transmembrane transporter activity"/>
    <property type="evidence" value="ECO:0007669"/>
    <property type="project" value="InterPro"/>
</dbReference>
<reference evidence="8 9" key="1">
    <citation type="journal article" date="2011" name="Plasmid">
        <title>Streptomyces turgidiscabies Car8 contains a modular pathogenicity island that shares virulence genes with other actinobacterial plant pathogens.</title>
        <authorList>
            <person name="Huguet-Tapia J.C."/>
            <person name="Badger J.H."/>
            <person name="Loria R."/>
            <person name="Pettis G.S."/>
        </authorList>
    </citation>
    <scope>NUCLEOTIDE SEQUENCE [LARGE SCALE GENOMIC DNA]</scope>
    <source>
        <strain evidence="8 9">Car8</strain>
    </source>
</reference>